<feature type="signal peptide" evidence="1">
    <location>
        <begin position="1"/>
        <end position="18"/>
    </location>
</feature>
<dbReference type="RefSeq" id="XP_005819317.1">
    <property type="nucleotide sequence ID" value="XM_005819260.1"/>
</dbReference>
<evidence type="ECO:0000313" key="4">
    <source>
        <dbReference type="Proteomes" id="UP000011087"/>
    </source>
</evidence>
<dbReference type="AlphaFoldDB" id="L1I8E7"/>
<reference evidence="4" key="2">
    <citation type="submission" date="2012-11" db="EMBL/GenBank/DDBJ databases">
        <authorList>
            <person name="Kuo A."/>
            <person name="Curtis B.A."/>
            <person name="Tanifuji G."/>
            <person name="Burki F."/>
            <person name="Gruber A."/>
            <person name="Irimia M."/>
            <person name="Maruyama S."/>
            <person name="Arias M.C."/>
            <person name="Ball S.G."/>
            <person name="Gile G.H."/>
            <person name="Hirakawa Y."/>
            <person name="Hopkins J.F."/>
            <person name="Rensing S.A."/>
            <person name="Schmutz J."/>
            <person name="Symeonidi A."/>
            <person name="Elias M."/>
            <person name="Eveleigh R.J."/>
            <person name="Herman E.K."/>
            <person name="Klute M.J."/>
            <person name="Nakayama T."/>
            <person name="Obornik M."/>
            <person name="Reyes-Prieto A."/>
            <person name="Armbrust E.V."/>
            <person name="Aves S.J."/>
            <person name="Beiko R.G."/>
            <person name="Coutinho P."/>
            <person name="Dacks J.B."/>
            <person name="Durnford D.G."/>
            <person name="Fast N.M."/>
            <person name="Green B.R."/>
            <person name="Grisdale C."/>
            <person name="Hempe F."/>
            <person name="Henrissat B."/>
            <person name="Hoppner M.P."/>
            <person name="Ishida K.-I."/>
            <person name="Kim E."/>
            <person name="Koreny L."/>
            <person name="Kroth P.G."/>
            <person name="Liu Y."/>
            <person name="Malik S.-B."/>
            <person name="Maier U.G."/>
            <person name="McRose D."/>
            <person name="Mock T."/>
            <person name="Neilson J.A."/>
            <person name="Onodera N.T."/>
            <person name="Poole A.M."/>
            <person name="Pritham E.J."/>
            <person name="Richards T.A."/>
            <person name="Rocap G."/>
            <person name="Roy S.W."/>
            <person name="Sarai C."/>
            <person name="Schaack S."/>
            <person name="Shirato S."/>
            <person name="Slamovits C.H."/>
            <person name="Spencer D.F."/>
            <person name="Suzuki S."/>
            <person name="Worden A.Z."/>
            <person name="Zauner S."/>
            <person name="Barry K."/>
            <person name="Bell C."/>
            <person name="Bharti A.K."/>
            <person name="Crow J.A."/>
            <person name="Grimwood J."/>
            <person name="Kramer R."/>
            <person name="Lindquist E."/>
            <person name="Lucas S."/>
            <person name="Salamov A."/>
            <person name="McFadden G.I."/>
            <person name="Lane C.E."/>
            <person name="Keeling P.J."/>
            <person name="Gray M.W."/>
            <person name="Grigoriev I.V."/>
            <person name="Archibald J.M."/>
        </authorList>
    </citation>
    <scope>NUCLEOTIDE SEQUENCE</scope>
    <source>
        <strain evidence="4">CCMP2712</strain>
    </source>
</reference>
<organism evidence="2">
    <name type="scientific">Guillardia theta (strain CCMP2712)</name>
    <name type="common">Cryptophyte</name>
    <dbReference type="NCBI Taxonomy" id="905079"/>
    <lineage>
        <taxon>Eukaryota</taxon>
        <taxon>Cryptophyceae</taxon>
        <taxon>Pyrenomonadales</taxon>
        <taxon>Geminigeraceae</taxon>
        <taxon>Guillardia</taxon>
    </lineage>
</organism>
<evidence type="ECO:0000256" key="1">
    <source>
        <dbReference type="SAM" id="SignalP"/>
    </source>
</evidence>
<reference evidence="2 4" key="1">
    <citation type="journal article" date="2012" name="Nature">
        <title>Algal genomes reveal evolutionary mosaicism and the fate of nucleomorphs.</title>
        <authorList>
            <consortium name="DOE Joint Genome Institute"/>
            <person name="Curtis B.A."/>
            <person name="Tanifuji G."/>
            <person name="Burki F."/>
            <person name="Gruber A."/>
            <person name="Irimia M."/>
            <person name="Maruyama S."/>
            <person name="Arias M.C."/>
            <person name="Ball S.G."/>
            <person name="Gile G.H."/>
            <person name="Hirakawa Y."/>
            <person name="Hopkins J.F."/>
            <person name="Kuo A."/>
            <person name="Rensing S.A."/>
            <person name="Schmutz J."/>
            <person name="Symeonidi A."/>
            <person name="Elias M."/>
            <person name="Eveleigh R.J."/>
            <person name="Herman E.K."/>
            <person name="Klute M.J."/>
            <person name="Nakayama T."/>
            <person name="Obornik M."/>
            <person name="Reyes-Prieto A."/>
            <person name="Armbrust E.V."/>
            <person name="Aves S.J."/>
            <person name="Beiko R.G."/>
            <person name="Coutinho P."/>
            <person name="Dacks J.B."/>
            <person name="Durnford D.G."/>
            <person name="Fast N.M."/>
            <person name="Green B.R."/>
            <person name="Grisdale C.J."/>
            <person name="Hempel F."/>
            <person name="Henrissat B."/>
            <person name="Hoppner M.P."/>
            <person name="Ishida K."/>
            <person name="Kim E."/>
            <person name="Koreny L."/>
            <person name="Kroth P.G."/>
            <person name="Liu Y."/>
            <person name="Malik S.B."/>
            <person name="Maier U.G."/>
            <person name="McRose D."/>
            <person name="Mock T."/>
            <person name="Neilson J.A."/>
            <person name="Onodera N.T."/>
            <person name="Poole A.M."/>
            <person name="Pritham E.J."/>
            <person name="Richards T.A."/>
            <person name="Rocap G."/>
            <person name="Roy S.W."/>
            <person name="Sarai C."/>
            <person name="Schaack S."/>
            <person name="Shirato S."/>
            <person name="Slamovits C.H."/>
            <person name="Spencer D.F."/>
            <person name="Suzuki S."/>
            <person name="Worden A.Z."/>
            <person name="Zauner S."/>
            <person name="Barry K."/>
            <person name="Bell C."/>
            <person name="Bharti A.K."/>
            <person name="Crow J.A."/>
            <person name="Grimwood J."/>
            <person name="Kramer R."/>
            <person name="Lindquist E."/>
            <person name="Lucas S."/>
            <person name="Salamov A."/>
            <person name="McFadden G.I."/>
            <person name="Lane C.E."/>
            <person name="Keeling P.J."/>
            <person name="Gray M.W."/>
            <person name="Grigoriev I.V."/>
            <person name="Archibald J.M."/>
        </authorList>
    </citation>
    <scope>NUCLEOTIDE SEQUENCE</scope>
    <source>
        <strain evidence="2 4">CCMP2712</strain>
    </source>
</reference>
<dbReference type="HOGENOM" id="CLU_1430525_0_0_1"/>
<keyword evidence="4" id="KW-1185">Reference proteome</keyword>
<dbReference type="GeneID" id="17289069"/>
<evidence type="ECO:0000313" key="3">
    <source>
        <dbReference type="EnsemblProtists" id="EKX32337"/>
    </source>
</evidence>
<proteinExistence type="predicted"/>
<name>L1I8E7_GUITC</name>
<gene>
    <name evidence="2" type="ORF">GUITHDRAFT_148703</name>
</gene>
<accession>L1I8E7</accession>
<feature type="chain" id="PRO_5008769720" evidence="1">
    <location>
        <begin position="19"/>
        <end position="190"/>
    </location>
</feature>
<dbReference type="PaxDb" id="55529-EKX32337"/>
<protein>
    <submittedName>
        <fullName evidence="2 3">Uncharacterized protein</fullName>
    </submittedName>
</protein>
<dbReference type="EnsemblProtists" id="EKX32337">
    <property type="protein sequence ID" value="EKX32337"/>
    <property type="gene ID" value="GUITHDRAFT_148703"/>
</dbReference>
<keyword evidence="1" id="KW-0732">Signal</keyword>
<reference evidence="3" key="3">
    <citation type="submission" date="2015-06" db="UniProtKB">
        <authorList>
            <consortium name="EnsemblProtists"/>
        </authorList>
    </citation>
    <scope>IDENTIFICATION</scope>
</reference>
<dbReference type="KEGG" id="gtt:GUITHDRAFT_148703"/>
<evidence type="ECO:0000313" key="2">
    <source>
        <dbReference type="EMBL" id="EKX32337.1"/>
    </source>
</evidence>
<dbReference type="EMBL" id="JH993196">
    <property type="protein sequence ID" value="EKX32337.1"/>
    <property type="molecule type" value="Genomic_DNA"/>
</dbReference>
<sequence length="190" mass="20990">MAGSALLLLAMQIAGAAAFSPPCALMLSHHLRAPLTADAMRLTMLPRVAPLRPRVHEASKMKAQIEFSDWDGEDLVKMQRVDPLDEAGYRMHESSDNFVPLALHAVTHLTEGDIVEYVLEGFKQVNMGMVVEDSTDGEVKVRKLLRRDGDGEFDEWRCVVAKTEAVVEVPVYAVRYVGTCTECSEENGVC</sequence>
<dbReference type="Proteomes" id="UP000011087">
    <property type="component" value="Unassembled WGS sequence"/>
</dbReference>